<dbReference type="Gene3D" id="3.30.565.10">
    <property type="entry name" value="Histidine kinase-like ATPase, C-terminal domain"/>
    <property type="match status" value="1"/>
</dbReference>
<keyword evidence="6" id="KW-1133">Transmembrane helix</keyword>
<dbReference type="InterPro" id="IPR003661">
    <property type="entry name" value="HisK_dim/P_dom"/>
</dbReference>
<feature type="transmembrane region" description="Helical" evidence="6">
    <location>
        <begin position="257"/>
        <end position="282"/>
    </location>
</feature>
<dbReference type="EMBL" id="LFNG01000003">
    <property type="protein sequence ID" value="KMQ72330.1"/>
    <property type="molecule type" value="Genomic_DNA"/>
</dbReference>
<dbReference type="CDD" id="cd00082">
    <property type="entry name" value="HisKA"/>
    <property type="match status" value="1"/>
</dbReference>
<dbReference type="Pfam" id="PF00512">
    <property type="entry name" value="HisKA"/>
    <property type="match status" value="1"/>
</dbReference>
<dbReference type="PANTHER" id="PTHR43547:SF2">
    <property type="entry name" value="HYBRID SIGNAL TRANSDUCTION HISTIDINE KINASE C"/>
    <property type="match status" value="1"/>
</dbReference>
<dbReference type="InterPro" id="IPR036097">
    <property type="entry name" value="HisK_dim/P_sf"/>
</dbReference>
<dbReference type="FunFam" id="3.30.565.10:FF:000006">
    <property type="entry name" value="Sensor histidine kinase WalK"/>
    <property type="match status" value="1"/>
</dbReference>
<organism evidence="8 9">
    <name type="scientific">Chryseobacterium koreense CCUG 49689</name>
    <dbReference type="NCBI Taxonomy" id="1304281"/>
    <lineage>
        <taxon>Bacteria</taxon>
        <taxon>Pseudomonadati</taxon>
        <taxon>Bacteroidota</taxon>
        <taxon>Flavobacteriia</taxon>
        <taxon>Flavobacteriales</taxon>
        <taxon>Weeksellaceae</taxon>
        <taxon>Chryseobacterium group</taxon>
        <taxon>Chryseobacterium</taxon>
    </lineage>
</organism>
<keyword evidence="3" id="KW-0597">Phosphoprotein</keyword>
<dbReference type="SUPFAM" id="SSF47384">
    <property type="entry name" value="Homodimeric domain of signal transducing histidine kinase"/>
    <property type="match status" value="1"/>
</dbReference>
<dbReference type="InterPro" id="IPR003594">
    <property type="entry name" value="HATPase_dom"/>
</dbReference>
<feature type="domain" description="Histidine kinase" evidence="7">
    <location>
        <begin position="297"/>
        <end position="515"/>
    </location>
</feature>
<evidence type="ECO:0000313" key="8">
    <source>
        <dbReference type="EMBL" id="KMQ72330.1"/>
    </source>
</evidence>
<dbReference type="STRING" id="1304281.ACM44_02490"/>
<evidence type="ECO:0000256" key="3">
    <source>
        <dbReference type="ARBA" id="ARBA00022553"/>
    </source>
</evidence>
<dbReference type="SMART" id="SM00387">
    <property type="entry name" value="HATPase_c"/>
    <property type="match status" value="1"/>
</dbReference>
<dbReference type="PRINTS" id="PR00344">
    <property type="entry name" value="BCTRLSENSOR"/>
</dbReference>
<dbReference type="RefSeq" id="WP_048498526.1">
    <property type="nucleotide sequence ID" value="NZ_LFNG01000003.1"/>
</dbReference>
<evidence type="ECO:0000256" key="2">
    <source>
        <dbReference type="ARBA" id="ARBA00012438"/>
    </source>
</evidence>
<dbReference type="PROSITE" id="PS50109">
    <property type="entry name" value="HIS_KIN"/>
    <property type="match status" value="1"/>
</dbReference>
<dbReference type="InterPro" id="IPR005467">
    <property type="entry name" value="His_kinase_dom"/>
</dbReference>
<evidence type="ECO:0000256" key="6">
    <source>
        <dbReference type="SAM" id="Phobius"/>
    </source>
</evidence>
<evidence type="ECO:0000256" key="1">
    <source>
        <dbReference type="ARBA" id="ARBA00000085"/>
    </source>
</evidence>
<dbReference type="SMART" id="SM00388">
    <property type="entry name" value="HisKA"/>
    <property type="match status" value="1"/>
</dbReference>
<protein>
    <recommendedName>
        <fullName evidence="2">histidine kinase</fullName>
        <ecNumber evidence="2">2.7.13.3</ecNumber>
    </recommendedName>
</protein>
<reference evidence="8 9" key="1">
    <citation type="journal article" date="2004" name="Int. J. Syst. Evol. Microbiol.">
        <title>Kaistella koreensis gen. nov., sp. nov., a novel member of the Chryseobacterium-Bergeyella-Riemerella branch.</title>
        <authorList>
            <person name="Kim M.K."/>
            <person name="Im W.T."/>
            <person name="Shin Y.K."/>
            <person name="Lim J.H."/>
            <person name="Kim S.H."/>
            <person name="Lee B.C."/>
            <person name="Park M.Y."/>
            <person name="Lee K.Y."/>
            <person name="Lee S.T."/>
        </authorList>
    </citation>
    <scope>NUCLEOTIDE SEQUENCE [LARGE SCALE GENOMIC DNA]</scope>
    <source>
        <strain evidence="8 9">CCUG 49689</strain>
    </source>
</reference>
<dbReference type="Proteomes" id="UP000035900">
    <property type="component" value="Unassembled WGS sequence"/>
</dbReference>
<sequence length="515" mass="58846">MNNKFIPFISVLMTISMIVFVTLQLYWIKELYSALNQDFSNKVYSAMESSAMKISQLEVDKYLNQEYKNFGKNVIAGNNAQPTQFYIQQNSDSANRSTITFQKSIVENQNIPISQKGDSLKLTKLYTDEGILKIKKESNSEPLTSQLSKDISNNTYALREFAKLSASNLPIEKRVDEKTVDSVVAKELKLSGLDTKFGFAVIDKHNKITKVANKIYNDEKDKINYTYPLFTDSKDETLYTLALVFPRKDYSLAKNNLPMLLGTFMSLLTILGIYIISINYMMRQKKISDIKTDFINNMSHEFKTPLATISVATDSLSNDKIATNPEKVKYYSQLIKQENLRMKKQVENVLNMSKLERNEVQLFLKETDVRSLIKKITESFGLIVAQRNGTLTQEFNTEKYVFKIDEFHFSNALVNLLDNANKYSPENPAITVRTRNEGNWYVIEISDKGMGMDMQNTGKIFEKFFREETGNIHNVKGQGLGLSYVKKIIELHKGQILVESTKGKGSTFTVKLPMS</sequence>
<comment type="caution">
    <text evidence="8">The sequence shown here is derived from an EMBL/GenBank/DDBJ whole genome shotgun (WGS) entry which is preliminary data.</text>
</comment>
<name>A0A0J7LTR7_9FLAO</name>
<keyword evidence="4" id="KW-0808">Transferase</keyword>
<dbReference type="Gene3D" id="1.10.287.130">
    <property type="match status" value="1"/>
</dbReference>
<dbReference type="PATRIC" id="fig|1304281.5.peg.538"/>
<dbReference type="PANTHER" id="PTHR43547">
    <property type="entry name" value="TWO-COMPONENT HISTIDINE KINASE"/>
    <property type="match status" value="1"/>
</dbReference>
<keyword evidence="5 8" id="KW-0418">Kinase</keyword>
<feature type="transmembrane region" description="Helical" evidence="6">
    <location>
        <begin position="6"/>
        <end position="28"/>
    </location>
</feature>
<dbReference type="AlphaFoldDB" id="A0A0J7LTR7"/>
<dbReference type="Pfam" id="PF02518">
    <property type="entry name" value="HATPase_c"/>
    <property type="match status" value="1"/>
</dbReference>
<proteinExistence type="predicted"/>
<evidence type="ECO:0000259" key="7">
    <source>
        <dbReference type="PROSITE" id="PS50109"/>
    </source>
</evidence>
<accession>A0A0J7LTR7</accession>
<dbReference type="EC" id="2.7.13.3" evidence="2"/>
<keyword evidence="9" id="KW-1185">Reference proteome</keyword>
<evidence type="ECO:0000256" key="4">
    <source>
        <dbReference type="ARBA" id="ARBA00022679"/>
    </source>
</evidence>
<dbReference type="InterPro" id="IPR036890">
    <property type="entry name" value="HATPase_C_sf"/>
</dbReference>
<evidence type="ECO:0000313" key="9">
    <source>
        <dbReference type="Proteomes" id="UP000035900"/>
    </source>
</evidence>
<gene>
    <name evidence="8" type="ORF">ACM44_02490</name>
</gene>
<comment type="catalytic activity">
    <reaction evidence="1">
        <text>ATP + protein L-histidine = ADP + protein N-phospho-L-histidine.</text>
        <dbReference type="EC" id="2.7.13.3"/>
    </reaction>
</comment>
<dbReference type="OrthoDB" id="1933776at2"/>
<keyword evidence="6" id="KW-0812">Transmembrane</keyword>
<dbReference type="SUPFAM" id="SSF55874">
    <property type="entry name" value="ATPase domain of HSP90 chaperone/DNA topoisomerase II/histidine kinase"/>
    <property type="match status" value="1"/>
</dbReference>
<dbReference type="GO" id="GO:0000155">
    <property type="term" value="F:phosphorelay sensor kinase activity"/>
    <property type="evidence" value="ECO:0007669"/>
    <property type="project" value="InterPro"/>
</dbReference>
<evidence type="ECO:0000256" key="5">
    <source>
        <dbReference type="ARBA" id="ARBA00022777"/>
    </source>
</evidence>
<keyword evidence="6" id="KW-0472">Membrane</keyword>
<dbReference type="InterPro" id="IPR004358">
    <property type="entry name" value="Sig_transdc_His_kin-like_C"/>
</dbReference>